<sequence length="291" mass="34795">MKSKCIVSHTYGIFNNELNNSDILKFQLFFEVEFLQRADGSTYFIMADYFFYDTAHQYIQKHKIYLLKLMNIICKEFYNNKQKSIHLIKLFQFYHFIMEAQIGFKIMPYQDQINPQDLFAKYSQAASDWSAIYIQKTPQHALTYIYTKYERFKEVCLMKFKFNEKIKFIQLDNENFSKSNLSSENKAQISKTMLFSNYGIQIEQNQPLMDTLGTLNIGLVMEDSEKQFEYIVPHNLMQGGECYESKIPIRFQRHETKVFRTVKLIFNDESKDIEGIYQDRIHEIPLNFHNL</sequence>
<dbReference type="Proteomes" id="UP000000600">
    <property type="component" value="Unassembled WGS sequence"/>
</dbReference>
<gene>
    <name evidence="1" type="ORF">GSPATT00014910001</name>
</gene>
<dbReference type="GeneID" id="5033185"/>
<accession>A0DAD6</accession>
<dbReference type="EMBL" id="CT868352">
    <property type="protein sequence ID" value="CAK80003.1"/>
    <property type="molecule type" value="Genomic_DNA"/>
</dbReference>
<keyword evidence="2" id="KW-1185">Reference proteome</keyword>
<dbReference type="HOGENOM" id="CLU_957985_0_0_1"/>
<dbReference type="Gene3D" id="3.90.175.10">
    <property type="entry name" value="Diphtheria Toxin, domain 1"/>
    <property type="match status" value="1"/>
</dbReference>
<name>A0DAD6_PARTE</name>
<evidence type="ECO:0000313" key="1">
    <source>
        <dbReference type="EMBL" id="CAK80003.1"/>
    </source>
</evidence>
<proteinExistence type="predicted"/>
<dbReference type="RefSeq" id="XP_001447400.1">
    <property type="nucleotide sequence ID" value="XM_001447363.1"/>
</dbReference>
<dbReference type="OrthoDB" id="303541at2759"/>
<reference evidence="1 2" key="1">
    <citation type="journal article" date="2006" name="Nature">
        <title>Global trends of whole-genome duplications revealed by the ciliate Paramecium tetraurelia.</title>
        <authorList>
            <consortium name="Genoscope"/>
            <person name="Aury J.-M."/>
            <person name="Jaillon O."/>
            <person name="Duret L."/>
            <person name="Noel B."/>
            <person name="Jubin C."/>
            <person name="Porcel B.M."/>
            <person name="Segurens B."/>
            <person name="Daubin V."/>
            <person name="Anthouard V."/>
            <person name="Aiach N."/>
            <person name="Arnaiz O."/>
            <person name="Billaut A."/>
            <person name="Beisson J."/>
            <person name="Blanc I."/>
            <person name="Bouhouche K."/>
            <person name="Camara F."/>
            <person name="Duharcourt S."/>
            <person name="Guigo R."/>
            <person name="Gogendeau D."/>
            <person name="Katinka M."/>
            <person name="Keller A.-M."/>
            <person name="Kissmehl R."/>
            <person name="Klotz C."/>
            <person name="Koll F."/>
            <person name="Le Moue A."/>
            <person name="Lepere C."/>
            <person name="Malinsky S."/>
            <person name="Nowacki M."/>
            <person name="Nowak J.K."/>
            <person name="Plattner H."/>
            <person name="Poulain J."/>
            <person name="Ruiz F."/>
            <person name="Serrano V."/>
            <person name="Zagulski M."/>
            <person name="Dessen P."/>
            <person name="Betermier M."/>
            <person name="Weissenbach J."/>
            <person name="Scarpelli C."/>
            <person name="Schachter V."/>
            <person name="Sperling L."/>
            <person name="Meyer E."/>
            <person name="Cohen J."/>
            <person name="Wincker P."/>
        </authorList>
    </citation>
    <scope>NUCLEOTIDE SEQUENCE [LARGE SCALE GENOMIC DNA]</scope>
    <source>
        <strain evidence="1 2">Stock d4-2</strain>
    </source>
</reference>
<dbReference type="OMA" id="FIMEAQI"/>
<dbReference type="eggNOG" id="ENOG502SH2V">
    <property type="taxonomic scope" value="Eukaryota"/>
</dbReference>
<evidence type="ECO:0000313" key="2">
    <source>
        <dbReference type="Proteomes" id="UP000000600"/>
    </source>
</evidence>
<organism evidence="1 2">
    <name type="scientific">Paramecium tetraurelia</name>
    <dbReference type="NCBI Taxonomy" id="5888"/>
    <lineage>
        <taxon>Eukaryota</taxon>
        <taxon>Sar</taxon>
        <taxon>Alveolata</taxon>
        <taxon>Ciliophora</taxon>
        <taxon>Intramacronucleata</taxon>
        <taxon>Oligohymenophorea</taxon>
        <taxon>Peniculida</taxon>
        <taxon>Parameciidae</taxon>
        <taxon>Paramecium</taxon>
    </lineage>
</organism>
<dbReference type="InParanoid" id="A0DAD6"/>
<dbReference type="AlphaFoldDB" id="A0DAD6"/>
<dbReference type="KEGG" id="ptm:GSPATT00014910001"/>
<protein>
    <recommendedName>
        <fullName evidence="3">ApaG domain-containing protein</fullName>
    </recommendedName>
</protein>
<evidence type="ECO:0008006" key="3">
    <source>
        <dbReference type="Google" id="ProtNLM"/>
    </source>
</evidence>